<dbReference type="SUPFAM" id="SSF53300">
    <property type="entry name" value="vWA-like"/>
    <property type="match status" value="1"/>
</dbReference>
<keyword evidence="1" id="KW-0812">Transmembrane</keyword>
<keyword evidence="1" id="KW-1133">Transmembrane helix</keyword>
<dbReference type="InterPro" id="IPR036465">
    <property type="entry name" value="vWFA_dom_sf"/>
</dbReference>
<dbReference type="EMBL" id="MVHE01000005">
    <property type="protein sequence ID" value="ORA24294.1"/>
    <property type="molecule type" value="Genomic_DNA"/>
</dbReference>
<feature type="transmembrane region" description="Helical" evidence="1">
    <location>
        <begin position="319"/>
        <end position="339"/>
    </location>
</feature>
<reference evidence="2 3" key="1">
    <citation type="submission" date="2017-02" db="EMBL/GenBank/DDBJ databases">
        <title>The new phylogeny of genus Mycobacterium.</title>
        <authorList>
            <person name="Tortoli E."/>
            <person name="Trovato A."/>
            <person name="Cirillo D.M."/>
        </authorList>
    </citation>
    <scope>NUCLEOTIDE SEQUENCE [LARGE SCALE GENOMIC DNA]</scope>
    <source>
        <strain evidence="2 3">DSM 45057</strain>
    </source>
</reference>
<dbReference type="Proteomes" id="UP000192284">
    <property type="component" value="Unassembled WGS sequence"/>
</dbReference>
<feature type="transmembrane region" description="Helical" evidence="1">
    <location>
        <begin position="43"/>
        <end position="60"/>
    </location>
</feature>
<sequence>MTFYPVLPAVSVLIVGVVLVLIRMIALYRVLLRTASGRYRVVVARWSGLTLAVILLLLAACRPGFDSDQAGPSVDVNPVARVDPNVNVFFVVDRSVNSRVEDFGKGKSRMSGIRSDLGALIDEYPHARFAVISYAGKASMDWPLSDDTSSLRSIVKGLSPYTLVAPDAMYHANAAAARNILRDKVVEAAKTFPDSKTLVFYFGEGAARSHIPAASFDIGPAKVAGGAVLGYGTSAGGPIPQGWLDGEMVYQGDPDGNGPLTSTIDEDRLKAIAGQLNVPYFHRESGQPISGVAPAVDQTADMQRRGDRLVGQFIERHEWYWLFTLFAAALLLAEIGLTIREYRRNRMSRRDLGR</sequence>
<organism evidence="2 3">
    <name type="scientific">Mycobacterium angelicum</name>
    <dbReference type="NCBI Taxonomy" id="470074"/>
    <lineage>
        <taxon>Bacteria</taxon>
        <taxon>Bacillati</taxon>
        <taxon>Actinomycetota</taxon>
        <taxon>Actinomycetes</taxon>
        <taxon>Mycobacteriales</taxon>
        <taxon>Mycobacteriaceae</taxon>
        <taxon>Mycobacterium</taxon>
    </lineage>
</organism>
<dbReference type="Gene3D" id="3.40.50.410">
    <property type="entry name" value="von Willebrand factor, type A domain"/>
    <property type="match status" value="1"/>
</dbReference>
<feature type="transmembrane region" description="Helical" evidence="1">
    <location>
        <begin position="6"/>
        <end position="31"/>
    </location>
</feature>
<dbReference type="AlphaFoldDB" id="A0A1X0A2S4"/>
<evidence type="ECO:0008006" key="4">
    <source>
        <dbReference type="Google" id="ProtNLM"/>
    </source>
</evidence>
<keyword evidence="3" id="KW-1185">Reference proteome</keyword>
<protein>
    <recommendedName>
        <fullName evidence="4">VWFA domain-containing protein</fullName>
    </recommendedName>
</protein>
<comment type="caution">
    <text evidence="2">The sequence shown here is derived from an EMBL/GenBank/DDBJ whole genome shotgun (WGS) entry which is preliminary data.</text>
</comment>
<evidence type="ECO:0000313" key="2">
    <source>
        <dbReference type="EMBL" id="ORA24294.1"/>
    </source>
</evidence>
<accession>A0A1X0A2S4</accession>
<evidence type="ECO:0000313" key="3">
    <source>
        <dbReference type="Proteomes" id="UP000192284"/>
    </source>
</evidence>
<gene>
    <name evidence="2" type="ORF">BST12_05840</name>
</gene>
<name>A0A1X0A2S4_MYCAN</name>
<proteinExistence type="predicted"/>
<evidence type="ECO:0000256" key="1">
    <source>
        <dbReference type="SAM" id="Phobius"/>
    </source>
</evidence>
<keyword evidence="1" id="KW-0472">Membrane</keyword>